<proteinExistence type="inferred from homology"/>
<dbReference type="InterPro" id="IPR000719">
    <property type="entry name" value="Prot_kinase_dom"/>
</dbReference>
<keyword evidence="3 13" id="KW-0723">Serine/threonine-protein kinase</keyword>
<dbReference type="PROSITE" id="PS00108">
    <property type="entry name" value="PROTEIN_KINASE_ST"/>
    <property type="match status" value="1"/>
</dbReference>
<dbReference type="GO" id="GO:0004689">
    <property type="term" value="F:phosphorylase kinase activity"/>
    <property type="evidence" value="ECO:0007669"/>
    <property type="project" value="UniProtKB-EC"/>
</dbReference>
<dbReference type="WBParaSite" id="maker-uti_cns_0007797-snap-gene-0.2-mRNA-1">
    <property type="protein sequence ID" value="maker-uti_cns_0007797-snap-gene-0.2-mRNA-1"/>
    <property type="gene ID" value="maker-uti_cns_0007797-snap-gene-0.2"/>
</dbReference>
<evidence type="ECO:0000313" key="15">
    <source>
        <dbReference type="Proteomes" id="UP000095280"/>
    </source>
</evidence>
<evidence type="ECO:0000256" key="4">
    <source>
        <dbReference type="ARBA" id="ARBA00022600"/>
    </source>
</evidence>
<keyword evidence="10" id="KW-0119">Carbohydrate metabolism</keyword>
<feature type="domain" description="Protein kinase" evidence="14">
    <location>
        <begin position="33"/>
        <end position="299"/>
    </location>
</feature>
<evidence type="ECO:0000256" key="10">
    <source>
        <dbReference type="ARBA" id="ARBA00023277"/>
    </source>
</evidence>
<evidence type="ECO:0000256" key="12">
    <source>
        <dbReference type="PROSITE-ProRule" id="PRU10141"/>
    </source>
</evidence>
<dbReference type="Gene3D" id="3.30.200.20">
    <property type="entry name" value="Phosphorylase Kinase, domain 1"/>
    <property type="match status" value="1"/>
</dbReference>
<dbReference type="InterPro" id="IPR011009">
    <property type="entry name" value="Kinase-like_dom_sf"/>
</dbReference>
<dbReference type="PRINTS" id="PR01049">
    <property type="entry name" value="PHOSPHBKNASE"/>
</dbReference>
<evidence type="ECO:0000256" key="2">
    <source>
        <dbReference type="ARBA" id="ARBA00012432"/>
    </source>
</evidence>
<evidence type="ECO:0000313" key="16">
    <source>
        <dbReference type="WBParaSite" id="maker-uti_cns_0007797-snap-gene-0.2-mRNA-1"/>
    </source>
</evidence>
<dbReference type="FunFam" id="3.30.200.20:FF:000138">
    <property type="entry name" value="Phosphorylase b kinase gamma catalytic chain, liver/testis"/>
    <property type="match status" value="1"/>
</dbReference>
<evidence type="ECO:0000256" key="6">
    <source>
        <dbReference type="ARBA" id="ARBA00022741"/>
    </source>
</evidence>
<dbReference type="Pfam" id="PF00069">
    <property type="entry name" value="Pkinase"/>
    <property type="match status" value="1"/>
</dbReference>
<dbReference type="GO" id="GO:0005977">
    <property type="term" value="P:glycogen metabolic process"/>
    <property type="evidence" value="ECO:0007669"/>
    <property type="project" value="UniProtKB-KW"/>
</dbReference>
<dbReference type="SMART" id="SM00220">
    <property type="entry name" value="S_TKc"/>
    <property type="match status" value="1"/>
</dbReference>
<dbReference type="PANTHER" id="PTHR24347">
    <property type="entry name" value="SERINE/THREONINE-PROTEIN KINASE"/>
    <property type="match status" value="1"/>
</dbReference>
<dbReference type="Gene3D" id="1.10.510.10">
    <property type="entry name" value="Transferase(Phosphotransferase) domain 1"/>
    <property type="match status" value="1"/>
</dbReference>
<dbReference type="EC" id="2.7.11.19" evidence="2"/>
<evidence type="ECO:0000256" key="3">
    <source>
        <dbReference type="ARBA" id="ARBA00022527"/>
    </source>
</evidence>
<evidence type="ECO:0000256" key="11">
    <source>
        <dbReference type="ARBA" id="ARBA00025890"/>
    </source>
</evidence>
<evidence type="ECO:0000256" key="5">
    <source>
        <dbReference type="ARBA" id="ARBA00022679"/>
    </source>
</evidence>
<protein>
    <recommendedName>
        <fullName evidence="2">phosphorylase kinase</fullName>
        <ecNumber evidence="2">2.7.11.19</ecNumber>
    </recommendedName>
</protein>
<comment type="subunit">
    <text evidence="11">Hexadecamer of 4 heterotetramers, each composed of alpha, beta, gamma, and delta subunits. Alpha (PHKA1 or PHKA2) and beta (PHKB) are regulatory subunits, gamma (PHKG1 or PHKG2) is the catalytic subunit, and delta is calmodulin.</text>
</comment>
<evidence type="ECO:0000259" key="14">
    <source>
        <dbReference type="PROSITE" id="PS50011"/>
    </source>
</evidence>
<dbReference type="PROSITE" id="PS00107">
    <property type="entry name" value="PROTEIN_KINASE_ATP"/>
    <property type="match status" value="1"/>
</dbReference>
<keyword evidence="7" id="KW-0418">Kinase</keyword>
<dbReference type="GO" id="GO:0005524">
    <property type="term" value="F:ATP binding"/>
    <property type="evidence" value="ECO:0007669"/>
    <property type="project" value="UniProtKB-UniRule"/>
</dbReference>
<dbReference type="AlphaFoldDB" id="A0A1I8HT23"/>
<evidence type="ECO:0000256" key="9">
    <source>
        <dbReference type="ARBA" id="ARBA00022860"/>
    </source>
</evidence>
<comment type="similarity">
    <text evidence="13">Belongs to the protein kinase superfamily.</text>
</comment>
<keyword evidence="4" id="KW-0321">Glycogen metabolism</keyword>
<dbReference type="SUPFAM" id="SSF56112">
    <property type="entry name" value="Protein kinase-like (PK-like)"/>
    <property type="match status" value="1"/>
</dbReference>
<dbReference type="PROSITE" id="PS50011">
    <property type="entry name" value="PROTEIN_KINASE_DOM"/>
    <property type="match status" value="1"/>
</dbReference>
<keyword evidence="8 12" id="KW-0067">ATP-binding</keyword>
<dbReference type="FunFam" id="1.10.510.10:FF:000571">
    <property type="entry name" value="Maternal embryonic leucine zipper kinase"/>
    <property type="match status" value="1"/>
</dbReference>
<dbReference type="GO" id="GO:0005516">
    <property type="term" value="F:calmodulin binding"/>
    <property type="evidence" value="ECO:0007669"/>
    <property type="project" value="UniProtKB-KW"/>
</dbReference>
<reference evidence="16" key="1">
    <citation type="submission" date="2016-11" db="UniProtKB">
        <authorList>
            <consortium name="WormBaseParasite"/>
        </authorList>
    </citation>
    <scope>IDENTIFICATION</scope>
</reference>
<dbReference type="InterPro" id="IPR017441">
    <property type="entry name" value="Protein_kinase_ATP_BS"/>
</dbReference>
<dbReference type="GO" id="GO:0005964">
    <property type="term" value="C:phosphorylase kinase complex"/>
    <property type="evidence" value="ECO:0007669"/>
    <property type="project" value="InterPro"/>
</dbReference>
<accession>A0A1I8HT23</accession>
<keyword evidence="5" id="KW-0808">Transferase</keyword>
<evidence type="ECO:0000256" key="1">
    <source>
        <dbReference type="ARBA" id="ARBA00001674"/>
    </source>
</evidence>
<comment type="catalytic activity">
    <reaction evidence="1">
        <text>2 ATP + phosphorylase b = 2 ADP + phosphorylase a.</text>
        <dbReference type="EC" id="2.7.11.19"/>
    </reaction>
</comment>
<keyword evidence="6 12" id="KW-0547">Nucleotide-binding</keyword>
<dbReference type="InterPro" id="IPR008271">
    <property type="entry name" value="Ser/Thr_kinase_AS"/>
</dbReference>
<evidence type="ECO:0000256" key="7">
    <source>
        <dbReference type="ARBA" id="ARBA00022777"/>
    </source>
</evidence>
<name>A0A1I8HT23_9PLAT</name>
<evidence type="ECO:0000256" key="8">
    <source>
        <dbReference type="ARBA" id="ARBA00022840"/>
    </source>
</evidence>
<evidence type="ECO:0000256" key="13">
    <source>
        <dbReference type="RuleBase" id="RU000304"/>
    </source>
</evidence>
<sequence length="395" mass="45522">QCTCLLNSSTMTIANSIPSEENNEYCNQFHSKYEPKEILGRGLSSVVRRCVEKSSKTEFAVKVIDLNNLDTNSEDARQDALKELRILRLVQGHPNIILLHDHFETEAYIFFVFEICPHGELFEHLNKVVRMSEKRTRGVMRQLLDALEFLHSRQIVHRDIKAENILLDAEMSVKLTDFGFATEVETDDCLTDLCGTPSYLSPEILVVNMYESRSIRGYGRPVDMWASGVLMYTLLVGSPPFWHRRQMTMLRMIMEGRFSLDTPEWEEVSEAAKSLIASLLRVDPGQRLTSVQALAHPFFAKQELPCVTFDRRTRFRSAILAVRCLCRLHRAYAMPARLELRRLRADPYTIRNMRRLIDNTAFLVYSHWVKKAEDQNRAALFENSPKMDLAAQDSG</sequence>
<feature type="binding site" evidence="12">
    <location>
        <position position="62"/>
    </location>
    <ligand>
        <name>ATP</name>
        <dbReference type="ChEBI" id="CHEBI:30616"/>
    </ligand>
</feature>
<dbReference type="InterPro" id="IPR002291">
    <property type="entry name" value="Phosph_kin_gamma"/>
</dbReference>
<dbReference type="Proteomes" id="UP000095280">
    <property type="component" value="Unplaced"/>
</dbReference>
<keyword evidence="15" id="KW-1185">Reference proteome</keyword>
<keyword evidence="9" id="KW-0112">Calmodulin-binding</keyword>
<organism evidence="15 16">
    <name type="scientific">Macrostomum lignano</name>
    <dbReference type="NCBI Taxonomy" id="282301"/>
    <lineage>
        <taxon>Eukaryota</taxon>
        <taxon>Metazoa</taxon>
        <taxon>Spiralia</taxon>
        <taxon>Lophotrochozoa</taxon>
        <taxon>Platyhelminthes</taxon>
        <taxon>Rhabditophora</taxon>
        <taxon>Macrostomorpha</taxon>
        <taxon>Macrostomida</taxon>
        <taxon>Macrostomidae</taxon>
        <taxon>Macrostomum</taxon>
    </lineage>
</organism>